<dbReference type="EMBL" id="FNEK01000057">
    <property type="protein sequence ID" value="SDK87166.1"/>
    <property type="molecule type" value="Genomic_DNA"/>
</dbReference>
<evidence type="ECO:0000313" key="1">
    <source>
        <dbReference type="EMBL" id="SDK87166.1"/>
    </source>
</evidence>
<organism evidence="1 2">
    <name type="scientific">Aliiruegeria lutimaris</name>
    <dbReference type="NCBI Taxonomy" id="571298"/>
    <lineage>
        <taxon>Bacteria</taxon>
        <taxon>Pseudomonadati</taxon>
        <taxon>Pseudomonadota</taxon>
        <taxon>Alphaproteobacteria</taxon>
        <taxon>Rhodobacterales</taxon>
        <taxon>Roseobacteraceae</taxon>
        <taxon>Aliiruegeria</taxon>
    </lineage>
</organism>
<gene>
    <name evidence="1" type="ORF">SAMN04488026_105713</name>
</gene>
<reference evidence="1 2" key="1">
    <citation type="submission" date="2016-10" db="EMBL/GenBank/DDBJ databases">
        <authorList>
            <person name="de Groot N.N."/>
        </authorList>
    </citation>
    <scope>NUCLEOTIDE SEQUENCE [LARGE SCALE GENOMIC DNA]</scope>
    <source>
        <strain evidence="1 2">DSM 25294</strain>
    </source>
</reference>
<keyword evidence="2" id="KW-1185">Reference proteome</keyword>
<evidence type="ECO:0000313" key="2">
    <source>
        <dbReference type="Proteomes" id="UP000199382"/>
    </source>
</evidence>
<dbReference type="STRING" id="571298.SAMN04488026_105713"/>
<name>A0A1G9FFP8_9RHOB</name>
<proteinExistence type="predicted"/>
<dbReference type="AlphaFoldDB" id="A0A1G9FFP8"/>
<protein>
    <submittedName>
        <fullName evidence="1">Transposase</fullName>
    </submittedName>
</protein>
<dbReference type="Proteomes" id="UP000199382">
    <property type="component" value="Unassembled WGS sequence"/>
</dbReference>
<sequence>MGNGYLRRLLVVGATSVTQRAETTDTRNGAWVRSLLEQKPTRLVTVVIANKTARTAWALLVKGETYKAALAI</sequence>
<accession>A0A1G9FFP8</accession>